<keyword evidence="2" id="KW-1185">Reference proteome</keyword>
<dbReference type="Proteomes" id="UP001320420">
    <property type="component" value="Unassembled WGS sequence"/>
</dbReference>
<dbReference type="EMBL" id="JAKJXP020000020">
    <property type="protein sequence ID" value="KAK7754477.1"/>
    <property type="molecule type" value="Genomic_DNA"/>
</dbReference>
<organism evidence="1 2">
    <name type="scientific">Diatrype stigma</name>
    <dbReference type="NCBI Taxonomy" id="117547"/>
    <lineage>
        <taxon>Eukaryota</taxon>
        <taxon>Fungi</taxon>
        <taxon>Dikarya</taxon>
        <taxon>Ascomycota</taxon>
        <taxon>Pezizomycotina</taxon>
        <taxon>Sordariomycetes</taxon>
        <taxon>Xylariomycetidae</taxon>
        <taxon>Xylariales</taxon>
        <taxon>Diatrypaceae</taxon>
        <taxon>Diatrype</taxon>
    </lineage>
</organism>
<evidence type="ECO:0000313" key="2">
    <source>
        <dbReference type="Proteomes" id="UP001320420"/>
    </source>
</evidence>
<gene>
    <name evidence="1" type="ORF">SLS62_003497</name>
</gene>
<sequence>MAHPRRSTLSATPAPCSDSQDYIERITSVIHACAHHKSVAFQKGSKLTNCIPVLEDAPGEYKHETLDALDSVSVR</sequence>
<dbReference type="AlphaFoldDB" id="A0AAN9UWE8"/>
<proteinExistence type="predicted"/>
<accession>A0AAN9UWE8</accession>
<comment type="caution">
    <text evidence="1">The sequence shown here is derived from an EMBL/GenBank/DDBJ whole genome shotgun (WGS) entry which is preliminary data.</text>
</comment>
<name>A0AAN9UWE8_9PEZI</name>
<evidence type="ECO:0000313" key="1">
    <source>
        <dbReference type="EMBL" id="KAK7754477.1"/>
    </source>
</evidence>
<protein>
    <submittedName>
        <fullName evidence="1">Uncharacterized protein</fullName>
    </submittedName>
</protein>
<reference evidence="1 2" key="1">
    <citation type="submission" date="2024-02" db="EMBL/GenBank/DDBJ databases">
        <title>De novo assembly and annotation of 12 fungi associated with fruit tree decline syndrome in Ontario, Canada.</title>
        <authorList>
            <person name="Sulman M."/>
            <person name="Ellouze W."/>
            <person name="Ilyukhin E."/>
        </authorList>
    </citation>
    <scope>NUCLEOTIDE SEQUENCE [LARGE SCALE GENOMIC DNA]</scope>
    <source>
        <strain evidence="1 2">M11/M66-122</strain>
    </source>
</reference>